<dbReference type="Proteomes" id="UP001596108">
    <property type="component" value="Unassembled WGS sequence"/>
</dbReference>
<feature type="domain" description="SLH" evidence="3">
    <location>
        <begin position="189"/>
        <end position="288"/>
    </location>
</feature>
<comment type="caution">
    <text evidence="4">The sequence shown here is derived from an EMBL/GenBank/DDBJ whole genome shotgun (WGS) entry which is preliminary data.</text>
</comment>
<sequence>MTHAPSIMKKTAVALLATSMLAGSAVGIASAHSKNEDSHGKGKDKSSSHKIELNFKDLNDKQWKWAYEHIIRLASQGVFNGYEDGSFKPQAKITRIEALVAAVRLLGLQAEAEKPENMNAKLNFKDFDKMKSKYGWAVGYVTVALENDLFSENDISINPEQPATRLWASVLLVKAMKLEADAKAKMGTELPFRDARDIPAGSVGYVAVALEKNLITGYEVPASKWSDDDNHRSGHHSDKEDGDDNDQEGSESVAYNRIFMPNKPVTRAELAALLDRVDEQLPEEQNAMAITGVVQSVVNGIVTVKKADGKSVAVTAAPNVFIFRNDVKAPISSIVAGDEVLLRTFEGKAVFIEVTKVAAASIQFTDLGKLTNFTLNNQAKIATVTVTKQVNGVDQSVTYNVDSNVTITGGNGVLAINSVIVVKGDTSIVKAIEIQN</sequence>
<reference evidence="5" key="1">
    <citation type="journal article" date="2019" name="Int. J. Syst. Evol. Microbiol.">
        <title>The Global Catalogue of Microorganisms (GCM) 10K type strain sequencing project: providing services to taxonomists for standard genome sequencing and annotation.</title>
        <authorList>
            <consortium name="The Broad Institute Genomics Platform"/>
            <consortium name="The Broad Institute Genome Sequencing Center for Infectious Disease"/>
            <person name="Wu L."/>
            <person name="Ma J."/>
        </authorList>
    </citation>
    <scope>NUCLEOTIDE SEQUENCE [LARGE SCALE GENOMIC DNA]</scope>
    <source>
        <strain evidence="5">CGMCC 1.18578</strain>
    </source>
</reference>
<feature type="domain" description="SLH" evidence="3">
    <location>
        <begin position="124"/>
        <end position="186"/>
    </location>
</feature>
<dbReference type="EMBL" id="JBHSNC010000010">
    <property type="protein sequence ID" value="MFC5528517.1"/>
    <property type="molecule type" value="Genomic_DNA"/>
</dbReference>
<name>A0ABW0QWW1_9BACL</name>
<dbReference type="InterPro" id="IPR051465">
    <property type="entry name" value="Cell_Envelope_Struct_Comp"/>
</dbReference>
<feature type="domain" description="SLH" evidence="3">
    <location>
        <begin position="52"/>
        <end position="116"/>
    </location>
</feature>
<protein>
    <submittedName>
        <fullName evidence="4">S-layer homology domain-containing protein</fullName>
    </submittedName>
</protein>
<feature type="compositionally biased region" description="Basic and acidic residues" evidence="1">
    <location>
        <begin position="225"/>
        <end position="239"/>
    </location>
</feature>
<evidence type="ECO:0000313" key="5">
    <source>
        <dbReference type="Proteomes" id="UP001596108"/>
    </source>
</evidence>
<dbReference type="PANTHER" id="PTHR43308:SF5">
    <property type="entry name" value="S-LAYER PROTEIN _ PEPTIDOGLYCAN ENDO-BETA-N-ACETYLGLUCOSAMINIDASE"/>
    <property type="match status" value="1"/>
</dbReference>
<proteinExistence type="predicted"/>
<keyword evidence="5" id="KW-1185">Reference proteome</keyword>
<evidence type="ECO:0000256" key="2">
    <source>
        <dbReference type="SAM" id="SignalP"/>
    </source>
</evidence>
<feature type="signal peptide" evidence="2">
    <location>
        <begin position="1"/>
        <end position="24"/>
    </location>
</feature>
<dbReference type="PROSITE" id="PS51272">
    <property type="entry name" value="SLH"/>
    <property type="match status" value="3"/>
</dbReference>
<dbReference type="RefSeq" id="WP_378110359.1">
    <property type="nucleotide sequence ID" value="NZ_JBHSNC010000010.1"/>
</dbReference>
<feature type="region of interest" description="Disordered" evidence="1">
    <location>
        <begin position="223"/>
        <end position="250"/>
    </location>
</feature>
<evidence type="ECO:0000256" key="1">
    <source>
        <dbReference type="SAM" id="MobiDB-lite"/>
    </source>
</evidence>
<feature type="compositionally biased region" description="Acidic residues" evidence="1">
    <location>
        <begin position="240"/>
        <end position="249"/>
    </location>
</feature>
<feature type="chain" id="PRO_5046439139" evidence="2">
    <location>
        <begin position="25"/>
        <end position="436"/>
    </location>
</feature>
<evidence type="ECO:0000313" key="4">
    <source>
        <dbReference type="EMBL" id="MFC5528517.1"/>
    </source>
</evidence>
<organism evidence="4 5">
    <name type="scientific">Cohnella yongneupensis</name>
    <dbReference type="NCBI Taxonomy" id="425006"/>
    <lineage>
        <taxon>Bacteria</taxon>
        <taxon>Bacillati</taxon>
        <taxon>Bacillota</taxon>
        <taxon>Bacilli</taxon>
        <taxon>Bacillales</taxon>
        <taxon>Paenibacillaceae</taxon>
        <taxon>Cohnella</taxon>
    </lineage>
</organism>
<dbReference type="PANTHER" id="PTHR43308">
    <property type="entry name" value="OUTER MEMBRANE PROTEIN ALPHA-RELATED"/>
    <property type="match status" value="1"/>
</dbReference>
<dbReference type="InterPro" id="IPR001119">
    <property type="entry name" value="SLH_dom"/>
</dbReference>
<accession>A0ABW0QWW1</accession>
<gene>
    <name evidence="4" type="ORF">ACFPQ4_03500</name>
</gene>
<keyword evidence="2" id="KW-0732">Signal</keyword>
<dbReference type="Pfam" id="PF00395">
    <property type="entry name" value="SLH"/>
    <property type="match status" value="1"/>
</dbReference>
<evidence type="ECO:0000259" key="3">
    <source>
        <dbReference type="PROSITE" id="PS51272"/>
    </source>
</evidence>